<dbReference type="Pfam" id="PF25275">
    <property type="entry name" value="Golvesin_C"/>
    <property type="match status" value="1"/>
</dbReference>
<feature type="region of interest" description="Disordered" evidence="1">
    <location>
        <begin position="284"/>
        <end position="336"/>
    </location>
</feature>
<dbReference type="InterPro" id="IPR033803">
    <property type="entry name" value="CBD-like_Golvesin-Xly"/>
</dbReference>
<feature type="domain" description="Golvesin/Xly CBD-like" evidence="2">
    <location>
        <begin position="835"/>
        <end position="925"/>
    </location>
</feature>
<dbReference type="EMBL" id="CP050177">
    <property type="protein sequence ID" value="QIQ06808.1"/>
    <property type="molecule type" value="Genomic_DNA"/>
</dbReference>
<feature type="compositionally biased region" description="Low complexity" evidence="1">
    <location>
        <begin position="319"/>
        <end position="329"/>
    </location>
</feature>
<dbReference type="Proteomes" id="UP000501179">
    <property type="component" value="Chromosome"/>
</dbReference>
<organism evidence="3 4">
    <name type="scientific">Streptomyces liangshanensis</name>
    <dbReference type="NCBI Taxonomy" id="2717324"/>
    <lineage>
        <taxon>Bacteria</taxon>
        <taxon>Bacillati</taxon>
        <taxon>Actinomycetota</taxon>
        <taxon>Actinomycetes</taxon>
        <taxon>Kitasatosporales</taxon>
        <taxon>Streptomycetaceae</taxon>
        <taxon>Streptomyces</taxon>
    </lineage>
</organism>
<sequence>MLSEPQLPADTWIGNQCVMNDHYAAVVYAPRTFTNKPDLMMGGAFTAIVNLDDGSVTKLPFTASLAYFDPTCSPTTHTAVFTALRDTKTRLVTVNTKGATVANTTATGEITSAVPTDDGAVAASGNRLVHIDRKGEVDELAATKHAPYGIRVAGDGTVTYLDRTDNTVAGVHTYARGRRATVASGKLAEMNLRQGMDGTVYLTGTATREKNFAASGVKALKVSPDAEVSTRGRLAVDPVVSPAVQAGVDHITSAGRGFTKTETTEPAAERTLGRTSHVLTITSTAPSTGRRTKQKAAEPGVTAGSKPSPALTGSSKPQTSTMSAMAAAADDSRAHDPVDTDAWCSVARNDVDAQALQPTSNQVEWAVDMAVRNNLRSGYITQGGWRAQTGLGTIDPQGMFPRPDLVTGGTIPAQVELGVLAQESNLWQAESGAIPGQMGSPLAAVDGYYGHQTGGSLTDFWAIHWNLSDCGYGVGQVTDGMRKAGFEKEGEHSRPVATQRAIAIDYTTNIAASLYILADKWNEVHKAGQTIAVNNDNPAKPENWFTAVWNYNLGFNAKADEATNGSWGLGWYNNPANPVYPASRLAFMNTDIDPLAAKDAAQPQKWPYEEKVMGWAAWSIDTGHSYATSGRQDWPGEAGFSSAGFRPAYWNGSDLPYAFEGSARYNRAHVAPPLDTFCNAKNNCDTAHPPDCPDAACYTQYWWNAPNATWKSDCATTCGFENVKYQTLISEPGRGYRLQYGTPVCSGAPSGAKVVASVPAGTNTWSDCGTTTTAGSFQFTFYPDPSATGPGLGAYDAKADLHQIGGGYQGHFWYTHARDAAHLGGDGGRMTILGDWKLNSAITGSQAKVYVHVPDTGAQVSNATYRIITPFGAVNKTVNQGNSANQWVSLGAYNFKDQAPEVQLSNATSDGTAEKDVAYDAVAFVPGDYSGMPSIAFADPDVSAPQPGDITTPEDMTPEATSQGLEPLDSIQREFSSPVNTYVPWCAAKPFGFRDNRKVWTNRTEACIKGQFGFIKSVDGRVTGTATFDFQAEMKVHPDSIGWNTAFKFKLVEATGEAATEAIFVDVNDVCSLDCTRNGPRTEDNGLWWQFDLGDRHTYSMSQIWRWGESRPADLLFPGWSMTGDIGGILTENEAKVGTEGPKAQIRCDSTVPGASPGCVFDQYSPTYVMNSKKFPAAAAHAWLAQNKLPGHFGSKAFDTPLTYLGSGVMSPTNPAKKQSTANREVICPRSWARNTDATLSPELDEGSDPDTYSCDELAFAASYNSAGMAGGFNPVDSGDQCLQTYAKRGDNGVWTLRPDLRYPLPTWNEKCGRATMSKNQNVQSMRPFGAFITRNRLMDKDDYWLDLNGFTP</sequence>
<name>A0A6G9H8C4_9ACTN</name>
<gene>
    <name evidence="3" type="ORF">HA039_10145</name>
</gene>
<evidence type="ECO:0000313" key="4">
    <source>
        <dbReference type="Proteomes" id="UP000501179"/>
    </source>
</evidence>
<accession>A0A6G9H8C4</accession>
<dbReference type="SUPFAM" id="SSF50960">
    <property type="entry name" value="TolB, C-terminal domain"/>
    <property type="match status" value="1"/>
</dbReference>
<dbReference type="KEGG" id="slia:HA039_10145"/>
<evidence type="ECO:0000259" key="2">
    <source>
        <dbReference type="Pfam" id="PF25275"/>
    </source>
</evidence>
<keyword evidence="4" id="KW-1185">Reference proteome</keyword>
<reference evidence="3 4" key="1">
    <citation type="submission" date="2020-03" db="EMBL/GenBank/DDBJ databases">
        <title>A novel species.</title>
        <authorList>
            <person name="Gao J."/>
        </authorList>
    </citation>
    <scope>NUCLEOTIDE SEQUENCE [LARGE SCALE GENOMIC DNA]</scope>
    <source>
        <strain evidence="3 4">QMT-12</strain>
    </source>
</reference>
<evidence type="ECO:0000256" key="1">
    <source>
        <dbReference type="SAM" id="MobiDB-lite"/>
    </source>
</evidence>
<proteinExistence type="predicted"/>
<evidence type="ECO:0000313" key="3">
    <source>
        <dbReference type="EMBL" id="QIQ06808.1"/>
    </source>
</evidence>
<protein>
    <submittedName>
        <fullName evidence="3">Tat pathway signal protein</fullName>
    </submittedName>
</protein>